<evidence type="ECO:0000313" key="2">
    <source>
        <dbReference type="EMBL" id="KAF6404858.1"/>
    </source>
</evidence>
<gene>
    <name evidence="2" type="ORF">HJG63_006459</name>
</gene>
<name>A0A7J8C1X0_ROUAE</name>
<comment type="caution">
    <text evidence="2">The sequence shown here is derived from an EMBL/GenBank/DDBJ whole genome shotgun (WGS) entry which is preliminary data.</text>
</comment>
<dbReference type="EMBL" id="JACASE010000015">
    <property type="protein sequence ID" value="KAF6404858.1"/>
    <property type="molecule type" value="Genomic_DNA"/>
</dbReference>
<keyword evidence="2" id="KW-0346">Stress response</keyword>
<sequence>MDLPVGPGAAGPSNVPAFLTKLWTLVSDPDTDALICWSPHPVSPGCVEVAFCTCSVGLPGCCGRQLLGKICTWPRESEGVALGSKERKRKPSKTSQSSVRPRTWVRIPEPPSGVVFHFSGGVVICSQLPRSWLVCRRCPCETGQLWFVEVNKSETV</sequence>
<dbReference type="Gene3D" id="1.10.10.10">
    <property type="entry name" value="Winged helix-like DNA-binding domain superfamily/Winged helix DNA-binding domain"/>
    <property type="match status" value="1"/>
</dbReference>
<accession>A0A7J8C1X0</accession>
<reference evidence="2 3" key="1">
    <citation type="journal article" date="2020" name="Nature">
        <title>Six reference-quality genomes reveal evolution of bat adaptations.</title>
        <authorList>
            <person name="Jebb D."/>
            <person name="Huang Z."/>
            <person name="Pippel M."/>
            <person name="Hughes G.M."/>
            <person name="Lavrichenko K."/>
            <person name="Devanna P."/>
            <person name="Winkler S."/>
            <person name="Jermiin L.S."/>
            <person name="Skirmuntt E.C."/>
            <person name="Katzourakis A."/>
            <person name="Burkitt-Gray L."/>
            <person name="Ray D.A."/>
            <person name="Sullivan K.A.M."/>
            <person name="Roscito J.G."/>
            <person name="Kirilenko B.M."/>
            <person name="Davalos L.M."/>
            <person name="Corthals A.P."/>
            <person name="Power M.L."/>
            <person name="Jones G."/>
            <person name="Ransome R.D."/>
            <person name="Dechmann D.K.N."/>
            <person name="Locatelli A.G."/>
            <person name="Puechmaille S.J."/>
            <person name="Fedrigo O."/>
            <person name="Jarvis E.D."/>
            <person name="Hiller M."/>
            <person name="Vernes S.C."/>
            <person name="Myers E.W."/>
            <person name="Teeling E.C."/>
        </authorList>
    </citation>
    <scope>NUCLEOTIDE SEQUENCE [LARGE SCALE GENOMIC DNA]</scope>
    <source>
        <strain evidence="2">MRouAeg1</strain>
        <tissue evidence="2">Muscle</tissue>
    </source>
</reference>
<organism evidence="2 3">
    <name type="scientific">Rousettus aegyptiacus</name>
    <name type="common">Egyptian fruit bat</name>
    <name type="synonym">Pteropus aegyptiacus</name>
    <dbReference type="NCBI Taxonomy" id="9407"/>
    <lineage>
        <taxon>Eukaryota</taxon>
        <taxon>Metazoa</taxon>
        <taxon>Chordata</taxon>
        <taxon>Craniata</taxon>
        <taxon>Vertebrata</taxon>
        <taxon>Euteleostomi</taxon>
        <taxon>Mammalia</taxon>
        <taxon>Eutheria</taxon>
        <taxon>Laurasiatheria</taxon>
        <taxon>Chiroptera</taxon>
        <taxon>Yinpterochiroptera</taxon>
        <taxon>Pteropodoidea</taxon>
        <taxon>Pteropodidae</taxon>
        <taxon>Rousettinae</taxon>
        <taxon>Rousettus</taxon>
    </lineage>
</organism>
<evidence type="ECO:0000313" key="3">
    <source>
        <dbReference type="Proteomes" id="UP000593571"/>
    </source>
</evidence>
<feature type="region of interest" description="Disordered" evidence="1">
    <location>
        <begin position="79"/>
        <end position="103"/>
    </location>
</feature>
<protein>
    <submittedName>
        <fullName evidence="2">Heat shock transcription factor 1</fullName>
    </submittedName>
</protein>
<dbReference type="InterPro" id="IPR036388">
    <property type="entry name" value="WH-like_DNA-bd_sf"/>
</dbReference>
<dbReference type="Proteomes" id="UP000593571">
    <property type="component" value="Unassembled WGS sequence"/>
</dbReference>
<proteinExistence type="predicted"/>
<evidence type="ECO:0000256" key="1">
    <source>
        <dbReference type="SAM" id="MobiDB-lite"/>
    </source>
</evidence>
<keyword evidence="3" id="KW-1185">Reference proteome</keyword>
<dbReference type="AlphaFoldDB" id="A0A7J8C1X0"/>